<dbReference type="CDD" id="cd18186">
    <property type="entry name" value="BTB_POZ_ZBTB_KLHL-like"/>
    <property type="match status" value="1"/>
</dbReference>
<dbReference type="PANTHER" id="PTHR47843:SF5">
    <property type="entry name" value="BTB_POZ DOMAIN PROTEIN"/>
    <property type="match status" value="1"/>
</dbReference>
<feature type="domain" description="BTB" evidence="1">
    <location>
        <begin position="40"/>
        <end position="109"/>
    </location>
</feature>
<dbReference type="Proteomes" id="UP001146351">
    <property type="component" value="Unassembled WGS sequence"/>
</dbReference>
<dbReference type="OrthoDB" id="6359816at2759"/>
<dbReference type="AlphaFoldDB" id="A0A9W9HUH8"/>
<gene>
    <name evidence="2" type="ORF">N7492_008072</name>
</gene>
<protein>
    <recommendedName>
        <fullName evidence="1">BTB domain-containing protein</fullName>
    </recommendedName>
</protein>
<dbReference type="InterPro" id="IPR000210">
    <property type="entry name" value="BTB/POZ_dom"/>
</dbReference>
<dbReference type="PANTHER" id="PTHR47843">
    <property type="entry name" value="BTB DOMAIN-CONTAINING PROTEIN-RELATED"/>
    <property type="match status" value="1"/>
</dbReference>
<dbReference type="InterPro" id="IPR011333">
    <property type="entry name" value="SKP1/BTB/POZ_sf"/>
</dbReference>
<dbReference type="SMART" id="SM00225">
    <property type="entry name" value="BTB"/>
    <property type="match status" value="1"/>
</dbReference>
<dbReference type="SUPFAM" id="SSF54695">
    <property type="entry name" value="POZ domain"/>
    <property type="match status" value="1"/>
</dbReference>
<evidence type="ECO:0000313" key="2">
    <source>
        <dbReference type="EMBL" id="KAJ5155269.1"/>
    </source>
</evidence>
<comment type="caution">
    <text evidence="2">The sequence shown here is derived from an EMBL/GenBank/DDBJ whole genome shotgun (WGS) entry which is preliminary data.</text>
</comment>
<organism evidence="2 3">
    <name type="scientific">Penicillium capsulatum</name>
    <dbReference type="NCBI Taxonomy" id="69766"/>
    <lineage>
        <taxon>Eukaryota</taxon>
        <taxon>Fungi</taxon>
        <taxon>Dikarya</taxon>
        <taxon>Ascomycota</taxon>
        <taxon>Pezizomycotina</taxon>
        <taxon>Eurotiomycetes</taxon>
        <taxon>Eurotiomycetidae</taxon>
        <taxon>Eurotiales</taxon>
        <taxon>Aspergillaceae</taxon>
        <taxon>Penicillium</taxon>
    </lineage>
</organism>
<dbReference type="EMBL" id="JAPQKO010000006">
    <property type="protein sequence ID" value="KAJ5155269.1"/>
    <property type="molecule type" value="Genomic_DNA"/>
</dbReference>
<dbReference type="Pfam" id="PF00651">
    <property type="entry name" value="BTB"/>
    <property type="match status" value="1"/>
</dbReference>
<dbReference type="Gene3D" id="3.30.710.10">
    <property type="entry name" value="Potassium Channel Kv1.1, Chain A"/>
    <property type="match status" value="1"/>
</dbReference>
<proteinExistence type="predicted"/>
<reference evidence="2" key="1">
    <citation type="submission" date="2022-11" db="EMBL/GenBank/DDBJ databases">
        <authorList>
            <person name="Petersen C."/>
        </authorList>
    </citation>
    <scope>NUCLEOTIDE SEQUENCE</scope>
    <source>
        <strain evidence="2">IBT 21917</strain>
    </source>
</reference>
<evidence type="ECO:0000313" key="3">
    <source>
        <dbReference type="Proteomes" id="UP001146351"/>
    </source>
</evidence>
<name>A0A9W9HUH8_9EURO</name>
<reference evidence="2" key="2">
    <citation type="journal article" date="2023" name="IMA Fungus">
        <title>Comparative genomic study of the Penicillium genus elucidates a diverse pangenome and 15 lateral gene transfer events.</title>
        <authorList>
            <person name="Petersen C."/>
            <person name="Sorensen T."/>
            <person name="Nielsen M.R."/>
            <person name="Sondergaard T.E."/>
            <person name="Sorensen J.L."/>
            <person name="Fitzpatrick D.A."/>
            <person name="Frisvad J.C."/>
            <person name="Nielsen K.L."/>
        </authorList>
    </citation>
    <scope>NUCLEOTIDE SEQUENCE</scope>
    <source>
        <strain evidence="2">IBT 21917</strain>
    </source>
</reference>
<dbReference type="PROSITE" id="PS50097">
    <property type="entry name" value="BTB"/>
    <property type="match status" value="1"/>
</dbReference>
<sequence length="237" mass="26892">MSEGTSSSEGILHCFGDKHRRAFHMRLEKVAESMWKGESSDFTIVCGESRFPVHQAVLSESSTYFRALFNGQFRESQERQVVLSDKELEPGMIGKMVEFVYTGDYCHPATHRIPRDPSTHHNPCLDAAMYILGDYFGIEDLQDLSYSRLHDWALSGPDLEIFQDAVDRIYAATTEGSELRQVLVDAGCEAQTGEGNLLMTRALTKRFFHRNAEFTTDLLFTVVERLVNPHLMQAFKG</sequence>
<keyword evidence="3" id="KW-1185">Reference proteome</keyword>
<evidence type="ECO:0000259" key="1">
    <source>
        <dbReference type="PROSITE" id="PS50097"/>
    </source>
</evidence>
<accession>A0A9W9HUH8</accession>